<dbReference type="SUPFAM" id="SSF51197">
    <property type="entry name" value="Clavaminate synthase-like"/>
    <property type="match status" value="1"/>
</dbReference>
<proteinExistence type="predicted"/>
<dbReference type="EMBL" id="BRYB01006598">
    <property type="protein sequence ID" value="GMI52709.1"/>
    <property type="molecule type" value="Genomic_DNA"/>
</dbReference>
<reference evidence="2 3" key="1">
    <citation type="journal article" date="2023" name="Commun. Biol.">
        <title>Genome analysis of Parmales, the sister group of diatoms, reveals the evolutionary specialization of diatoms from phago-mixotrophs to photoautotrophs.</title>
        <authorList>
            <person name="Ban H."/>
            <person name="Sato S."/>
            <person name="Yoshikawa S."/>
            <person name="Yamada K."/>
            <person name="Nakamura Y."/>
            <person name="Ichinomiya M."/>
            <person name="Sato N."/>
            <person name="Blanc-Mathieu R."/>
            <person name="Endo H."/>
            <person name="Kuwata A."/>
            <person name="Ogata H."/>
        </authorList>
    </citation>
    <scope>NUCLEOTIDE SEQUENCE [LARGE SCALE GENOMIC DNA]</scope>
</reference>
<name>A0ABQ6NAG5_9STRA</name>
<evidence type="ECO:0000256" key="1">
    <source>
        <dbReference type="SAM" id="MobiDB-lite"/>
    </source>
</evidence>
<feature type="region of interest" description="Disordered" evidence="1">
    <location>
        <begin position="1"/>
        <end position="24"/>
    </location>
</feature>
<sequence length="261" mass="29815">MEASKLPERAFQSKTASSSNTFQSKTALPQHLRLQKTVGFDTAPQDHLFQLIGQILEADNLPLSELHKTQKGLLTLRLAEQNQLKSSRGPFEKLWRRATGNELRGELLEAVQNFVRLVVMPDLGTDCVVHQPLPTLRIHLPHTGKNLGGRHRDGDYYRQPTEVNYWVPLTRVGGSNSLWAESEPGREDFRPFEGHWGSCTRFWGNQCEHYTVENETETTRVSFDLRCVPAALYDDDYRSPLSKKDKAHFRLGQGYIRTTKV</sequence>
<comment type="caution">
    <text evidence="2">The sequence shown here is derived from an EMBL/GenBank/DDBJ whole genome shotgun (WGS) entry which is preliminary data.</text>
</comment>
<evidence type="ECO:0000313" key="2">
    <source>
        <dbReference type="EMBL" id="GMI52709.1"/>
    </source>
</evidence>
<organism evidence="2 3">
    <name type="scientific">Tetraparma gracilis</name>
    <dbReference type="NCBI Taxonomy" id="2962635"/>
    <lineage>
        <taxon>Eukaryota</taxon>
        <taxon>Sar</taxon>
        <taxon>Stramenopiles</taxon>
        <taxon>Ochrophyta</taxon>
        <taxon>Bolidophyceae</taxon>
        <taxon>Parmales</taxon>
        <taxon>Triparmaceae</taxon>
        <taxon>Tetraparma</taxon>
    </lineage>
</organism>
<accession>A0ABQ6NAG5</accession>
<gene>
    <name evidence="2" type="ORF">TeGR_g14313</name>
</gene>
<dbReference type="Proteomes" id="UP001165060">
    <property type="component" value="Unassembled WGS sequence"/>
</dbReference>
<protein>
    <submittedName>
        <fullName evidence="2">Uncharacterized protein</fullName>
    </submittedName>
</protein>
<feature type="compositionally biased region" description="Polar residues" evidence="1">
    <location>
        <begin position="12"/>
        <end position="24"/>
    </location>
</feature>
<keyword evidence="3" id="KW-1185">Reference proteome</keyword>
<evidence type="ECO:0000313" key="3">
    <source>
        <dbReference type="Proteomes" id="UP001165060"/>
    </source>
</evidence>